<organism evidence="3 4">
    <name type="scientific">Actinomadura namibiensis</name>
    <dbReference type="NCBI Taxonomy" id="182080"/>
    <lineage>
        <taxon>Bacteria</taxon>
        <taxon>Bacillati</taxon>
        <taxon>Actinomycetota</taxon>
        <taxon>Actinomycetes</taxon>
        <taxon>Streptosporangiales</taxon>
        <taxon>Thermomonosporaceae</taxon>
        <taxon>Actinomadura</taxon>
    </lineage>
</organism>
<feature type="region of interest" description="Disordered" evidence="2">
    <location>
        <begin position="1"/>
        <end position="21"/>
    </location>
</feature>
<feature type="compositionally biased region" description="Basic and acidic residues" evidence="2">
    <location>
        <begin position="99"/>
        <end position="111"/>
    </location>
</feature>
<keyword evidence="1" id="KW-0175">Coiled coil</keyword>
<dbReference type="Proteomes" id="UP000572680">
    <property type="component" value="Unassembled WGS sequence"/>
</dbReference>
<evidence type="ECO:0000313" key="4">
    <source>
        <dbReference type="Proteomes" id="UP000572680"/>
    </source>
</evidence>
<evidence type="ECO:0000313" key="3">
    <source>
        <dbReference type="EMBL" id="MBA8955535.1"/>
    </source>
</evidence>
<dbReference type="EMBL" id="JACJIA010000012">
    <property type="protein sequence ID" value="MBA8955535.1"/>
    <property type="molecule type" value="Genomic_DNA"/>
</dbReference>
<dbReference type="RefSeq" id="WP_182847529.1">
    <property type="nucleotide sequence ID" value="NZ_BAAALP010000028.1"/>
</dbReference>
<proteinExistence type="predicted"/>
<keyword evidence="4" id="KW-1185">Reference proteome</keyword>
<feature type="coiled-coil region" evidence="1">
    <location>
        <begin position="21"/>
        <end position="48"/>
    </location>
</feature>
<evidence type="ECO:0000256" key="1">
    <source>
        <dbReference type="SAM" id="Coils"/>
    </source>
</evidence>
<comment type="caution">
    <text evidence="3">The sequence shown here is derived from an EMBL/GenBank/DDBJ whole genome shotgun (WGS) entry which is preliminary data.</text>
</comment>
<protein>
    <submittedName>
        <fullName evidence="3">Uncharacterized protein YukE</fullName>
    </submittedName>
</protein>
<dbReference type="AlphaFoldDB" id="A0A7W3LWD1"/>
<accession>A0A7W3LWD1</accession>
<name>A0A7W3LWD1_ACTNM</name>
<evidence type="ECO:0000256" key="2">
    <source>
        <dbReference type="SAM" id="MobiDB-lite"/>
    </source>
</evidence>
<feature type="region of interest" description="Disordered" evidence="2">
    <location>
        <begin position="99"/>
        <end position="124"/>
    </location>
</feature>
<sequence length="124" mass="13705">MAPPERPRSLPDAGKEIKVDHDKLKDLADQLQKDLDDLRNQKLVEALEDNAKPGQKAIGNYSAGQGLNMTVNTAQNAIGNTYDQFLQSYQKVIDALRRSNQTHRDADDNAKKAANNVGGKRYAT</sequence>
<gene>
    <name evidence="3" type="ORF">HNR61_007211</name>
</gene>
<reference evidence="3 4" key="1">
    <citation type="submission" date="2020-08" db="EMBL/GenBank/DDBJ databases">
        <title>Genomic Encyclopedia of Type Strains, Phase IV (KMG-IV): sequencing the most valuable type-strain genomes for metagenomic binning, comparative biology and taxonomic classification.</title>
        <authorList>
            <person name="Goeker M."/>
        </authorList>
    </citation>
    <scope>NUCLEOTIDE SEQUENCE [LARGE SCALE GENOMIC DNA]</scope>
    <source>
        <strain evidence="3 4">DSM 44197</strain>
    </source>
</reference>